<comment type="cofactor">
    <cofactor evidence="1">
        <name>pyridoxal 5'-phosphate</name>
        <dbReference type="ChEBI" id="CHEBI:597326"/>
    </cofactor>
</comment>
<feature type="domain" description="Tryptophan synthase beta chain-like PALP" evidence="4">
    <location>
        <begin position="18"/>
        <end position="298"/>
    </location>
</feature>
<dbReference type="GO" id="GO:0006565">
    <property type="term" value="P:L-serine catabolic process"/>
    <property type="evidence" value="ECO:0007669"/>
    <property type="project" value="TreeGrafter"/>
</dbReference>
<organism evidence="5">
    <name type="scientific">uncultured Mycobacteriales bacterium</name>
    <dbReference type="NCBI Taxonomy" id="581187"/>
    <lineage>
        <taxon>Bacteria</taxon>
        <taxon>Bacillati</taxon>
        <taxon>Actinomycetota</taxon>
        <taxon>Actinomycetes</taxon>
        <taxon>Mycobacteriales</taxon>
        <taxon>environmental samples</taxon>
    </lineage>
</organism>
<dbReference type="InterPro" id="IPR036052">
    <property type="entry name" value="TrpB-like_PALP_sf"/>
</dbReference>
<keyword evidence="3" id="KW-0456">Lyase</keyword>
<evidence type="ECO:0000256" key="3">
    <source>
        <dbReference type="ARBA" id="ARBA00023239"/>
    </source>
</evidence>
<dbReference type="PROSITE" id="PS00165">
    <property type="entry name" value="DEHYDRATASE_SER_THR"/>
    <property type="match status" value="1"/>
</dbReference>
<evidence type="ECO:0000259" key="4">
    <source>
        <dbReference type="Pfam" id="PF00291"/>
    </source>
</evidence>
<protein>
    <submittedName>
        <fullName evidence="5">Pyridoxal-phosphate dependent enzyme family protein</fullName>
    </submittedName>
</protein>
<dbReference type="GO" id="GO:0006567">
    <property type="term" value="P:L-threonine catabolic process"/>
    <property type="evidence" value="ECO:0007669"/>
    <property type="project" value="TreeGrafter"/>
</dbReference>
<dbReference type="PANTHER" id="PTHR48078">
    <property type="entry name" value="THREONINE DEHYDRATASE, MITOCHONDRIAL-RELATED"/>
    <property type="match status" value="1"/>
</dbReference>
<dbReference type="PANTHER" id="PTHR48078:SF6">
    <property type="entry name" value="L-THREONINE DEHYDRATASE CATABOLIC TDCB"/>
    <property type="match status" value="1"/>
</dbReference>
<dbReference type="GO" id="GO:0003941">
    <property type="term" value="F:L-serine ammonia-lyase activity"/>
    <property type="evidence" value="ECO:0007669"/>
    <property type="project" value="TreeGrafter"/>
</dbReference>
<dbReference type="EMBL" id="CADCTP010000419">
    <property type="protein sequence ID" value="CAA9290995.1"/>
    <property type="molecule type" value="Genomic_DNA"/>
</dbReference>
<name>A0A6J4JYW8_9ACTN</name>
<reference evidence="5" key="1">
    <citation type="submission" date="2020-02" db="EMBL/GenBank/DDBJ databases">
        <authorList>
            <person name="Meier V. D."/>
        </authorList>
    </citation>
    <scope>NUCLEOTIDE SEQUENCE</scope>
    <source>
        <strain evidence="5">AVDCRST_MAG41</strain>
    </source>
</reference>
<dbReference type="AlphaFoldDB" id="A0A6J4JYW8"/>
<dbReference type="InterPro" id="IPR050147">
    <property type="entry name" value="Ser/Thr_Dehydratase"/>
</dbReference>
<dbReference type="NCBIfam" id="NF006094">
    <property type="entry name" value="PRK08246.1"/>
    <property type="match status" value="1"/>
</dbReference>
<evidence type="ECO:0000256" key="1">
    <source>
        <dbReference type="ARBA" id="ARBA00001933"/>
    </source>
</evidence>
<dbReference type="InterPro" id="IPR000634">
    <property type="entry name" value="Ser/Thr_deHydtase_PyrdxlP-BS"/>
</dbReference>
<dbReference type="GO" id="GO:0030170">
    <property type="term" value="F:pyridoxal phosphate binding"/>
    <property type="evidence" value="ECO:0007669"/>
    <property type="project" value="InterPro"/>
</dbReference>
<dbReference type="GO" id="GO:0009097">
    <property type="term" value="P:isoleucine biosynthetic process"/>
    <property type="evidence" value="ECO:0007669"/>
    <property type="project" value="TreeGrafter"/>
</dbReference>
<proteinExistence type="predicted"/>
<dbReference type="Pfam" id="PF00291">
    <property type="entry name" value="PALP"/>
    <property type="match status" value="1"/>
</dbReference>
<dbReference type="GO" id="GO:0004794">
    <property type="term" value="F:threonine deaminase activity"/>
    <property type="evidence" value="ECO:0007669"/>
    <property type="project" value="TreeGrafter"/>
</dbReference>
<accession>A0A6J4JYW8</accession>
<sequence length="311" mass="31359">MIDRDDVVAAADRLGGRVRRTPSVVLDAGPFGTPVALKLELLQHTGSFKARGMLNRLLAADLPAGSRVVGASGGNAGLAVAYAARELGLSAHIVVPSTAPAVKVERLRALGAAVVQQGAVYAEAYEVAIAHAERTGAEFVHAYDQAEVAAGNGTLALELVEQVGPVDTVLVAVGGGGLAAGIAAALDGRARVVGVEPERCPTLHAALAAGGPVRVDVGGLAADSLGASRLGEVCWSVARRTGMSAVLVPDEAIARARGRLWSELRVLAEYGGAAALAALLTGAYLPERGERVAAVVCGGNTDPAGVLRDPA</sequence>
<dbReference type="SUPFAM" id="SSF53686">
    <property type="entry name" value="Tryptophan synthase beta subunit-like PLP-dependent enzymes"/>
    <property type="match status" value="1"/>
</dbReference>
<keyword evidence="2" id="KW-0663">Pyridoxal phosphate</keyword>
<evidence type="ECO:0000256" key="2">
    <source>
        <dbReference type="ARBA" id="ARBA00022898"/>
    </source>
</evidence>
<evidence type="ECO:0000313" key="5">
    <source>
        <dbReference type="EMBL" id="CAA9290995.1"/>
    </source>
</evidence>
<dbReference type="Gene3D" id="3.40.50.1100">
    <property type="match status" value="2"/>
</dbReference>
<gene>
    <name evidence="5" type="ORF">AVDCRST_MAG41-4353</name>
</gene>
<dbReference type="InterPro" id="IPR001926">
    <property type="entry name" value="TrpB-like_PALP"/>
</dbReference>